<dbReference type="RefSeq" id="WP_242289103.1">
    <property type="nucleotide sequence ID" value="NZ_JAKKSL010000007.1"/>
</dbReference>
<dbReference type="Proteomes" id="UP001139646">
    <property type="component" value="Unassembled WGS sequence"/>
</dbReference>
<organism evidence="6 7">
    <name type="scientific">Colwellia maritima</name>
    <dbReference type="NCBI Taxonomy" id="2912588"/>
    <lineage>
        <taxon>Bacteria</taxon>
        <taxon>Pseudomonadati</taxon>
        <taxon>Pseudomonadota</taxon>
        <taxon>Gammaproteobacteria</taxon>
        <taxon>Alteromonadales</taxon>
        <taxon>Colwelliaceae</taxon>
        <taxon>Colwellia</taxon>
    </lineage>
</organism>
<accession>A0ABS9X717</accession>
<sequence length="410" mass="45604">MQFCWNVRLIRQNHIGIKSLFCLVLMATILFSKLSIASTIDEVVQLRQIAQLAEYVGVDYASAVDNGQVINDDEYQEMLEFSQLIVEKTSINNNDFRSLNEKASALQRAISTKQNVNVVRQITSELRISLLAMMPELPLPKRLLSKEATFSLFENNCASCHGISGQGNGVLASGLEPAPTDFTDKTRAENRSLLGLFDAISNGLDDTAMPAFTQLKEQQKWSLAFYVGGLAFKSSSELTNPSQSISLQNWINYSPLKLSTETDGLTKNEIEGLRANPTLLFTNQSSPIAITKTQLAAASNAYKNEEYEKAKTLAVSAYLDGFELIENSLDARDKDLRKSIEGNLIKLRQVLSNAQQVNQFESLMEITVGQLHDAEELLTETTLSNEALFTASLVILLREGLEALLWLYWL</sequence>
<feature type="domain" description="Cytochrome c" evidence="5">
    <location>
        <begin position="141"/>
        <end position="231"/>
    </location>
</feature>
<name>A0ABS9X717_9GAMM</name>
<evidence type="ECO:0000256" key="4">
    <source>
        <dbReference type="PROSITE-ProRule" id="PRU00433"/>
    </source>
</evidence>
<dbReference type="EMBL" id="JAKKSL010000007">
    <property type="protein sequence ID" value="MCI2286004.1"/>
    <property type="molecule type" value="Genomic_DNA"/>
</dbReference>
<dbReference type="InterPro" id="IPR036909">
    <property type="entry name" value="Cyt_c-like_dom_sf"/>
</dbReference>
<keyword evidence="3 4" id="KW-0408">Iron</keyword>
<evidence type="ECO:0000256" key="1">
    <source>
        <dbReference type="ARBA" id="ARBA00022617"/>
    </source>
</evidence>
<keyword evidence="2 4" id="KW-0479">Metal-binding</keyword>
<evidence type="ECO:0000259" key="5">
    <source>
        <dbReference type="PROSITE" id="PS51007"/>
    </source>
</evidence>
<evidence type="ECO:0000313" key="7">
    <source>
        <dbReference type="Proteomes" id="UP001139646"/>
    </source>
</evidence>
<gene>
    <name evidence="6" type="ORF">L3081_24570</name>
</gene>
<keyword evidence="1 4" id="KW-0349">Heme</keyword>
<comment type="caution">
    <text evidence="6">The sequence shown here is derived from an EMBL/GenBank/DDBJ whole genome shotgun (WGS) entry which is preliminary data.</text>
</comment>
<dbReference type="Gene3D" id="1.10.760.10">
    <property type="entry name" value="Cytochrome c-like domain"/>
    <property type="match status" value="1"/>
</dbReference>
<evidence type="ECO:0000256" key="2">
    <source>
        <dbReference type="ARBA" id="ARBA00022723"/>
    </source>
</evidence>
<dbReference type="SUPFAM" id="SSF46626">
    <property type="entry name" value="Cytochrome c"/>
    <property type="match status" value="1"/>
</dbReference>
<dbReference type="PROSITE" id="PS51007">
    <property type="entry name" value="CYTC"/>
    <property type="match status" value="1"/>
</dbReference>
<evidence type="ECO:0000313" key="6">
    <source>
        <dbReference type="EMBL" id="MCI2286004.1"/>
    </source>
</evidence>
<dbReference type="InterPro" id="IPR009056">
    <property type="entry name" value="Cyt_c-like_dom"/>
</dbReference>
<protein>
    <submittedName>
        <fullName evidence="6">Cytochrome c</fullName>
    </submittedName>
</protein>
<evidence type="ECO:0000256" key="3">
    <source>
        <dbReference type="ARBA" id="ARBA00023004"/>
    </source>
</evidence>
<keyword evidence="7" id="KW-1185">Reference proteome</keyword>
<reference evidence="6" key="1">
    <citation type="submission" date="2022-01" db="EMBL/GenBank/DDBJ databases">
        <title>Colwellia maritima, isolated from seawater.</title>
        <authorList>
            <person name="Kristyanto S."/>
            <person name="Jung J."/>
            <person name="Jeon C.O."/>
        </authorList>
    </citation>
    <scope>NUCLEOTIDE SEQUENCE</scope>
    <source>
        <strain evidence="6">MSW7</strain>
    </source>
</reference>
<proteinExistence type="predicted"/>
<dbReference type="Pfam" id="PF00034">
    <property type="entry name" value="Cytochrom_C"/>
    <property type="match status" value="1"/>
</dbReference>